<dbReference type="AlphaFoldDB" id="A0A859FBH9"/>
<evidence type="ECO:0000259" key="3">
    <source>
        <dbReference type="PROSITE" id="PS50111"/>
    </source>
</evidence>
<dbReference type="Pfam" id="PF00015">
    <property type="entry name" value="MCPsignal"/>
    <property type="match status" value="1"/>
</dbReference>
<accession>A0A859FBH9</accession>
<dbReference type="PANTHER" id="PTHR32089">
    <property type="entry name" value="METHYL-ACCEPTING CHEMOTAXIS PROTEIN MCPB"/>
    <property type="match status" value="1"/>
</dbReference>
<dbReference type="InterPro" id="IPR035965">
    <property type="entry name" value="PAS-like_dom_sf"/>
</dbReference>
<protein>
    <submittedName>
        <fullName evidence="4">PAS domain-containing protein</fullName>
    </submittedName>
</protein>
<dbReference type="Pfam" id="PF13426">
    <property type="entry name" value="PAS_9"/>
    <property type="match status" value="1"/>
</dbReference>
<dbReference type="Gene3D" id="1.10.287.950">
    <property type="entry name" value="Methyl-accepting chemotaxis protein"/>
    <property type="match status" value="1"/>
</dbReference>
<evidence type="ECO:0000256" key="1">
    <source>
        <dbReference type="ARBA" id="ARBA00023224"/>
    </source>
</evidence>
<dbReference type="SUPFAM" id="SSF58104">
    <property type="entry name" value="Methyl-accepting chemotaxis protein (MCP) signaling domain"/>
    <property type="match status" value="1"/>
</dbReference>
<dbReference type="SMART" id="SM00283">
    <property type="entry name" value="MA"/>
    <property type="match status" value="1"/>
</dbReference>
<organism evidence="4 5">
    <name type="scientific">Paenalkalicoccus suaedae</name>
    <dbReference type="NCBI Taxonomy" id="2592382"/>
    <lineage>
        <taxon>Bacteria</taxon>
        <taxon>Bacillati</taxon>
        <taxon>Bacillota</taxon>
        <taxon>Bacilli</taxon>
        <taxon>Bacillales</taxon>
        <taxon>Bacillaceae</taxon>
        <taxon>Paenalkalicoccus</taxon>
    </lineage>
</organism>
<proteinExistence type="predicted"/>
<dbReference type="PROSITE" id="PS50111">
    <property type="entry name" value="CHEMOTAXIS_TRANSDUC_2"/>
    <property type="match status" value="1"/>
</dbReference>
<name>A0A859FBH9_9BACI</name>
<dbReference type="PANTHER" id="PTHR32089:SF112">
    <property type="entry name" value="LYSOZYME-LIKE PROTEIN-RELATED"/>
    <property type="match status" value="1"/>
</dbReference>
<sequence length="440" mass="48393">MLKALLLREKPSKEQSSSDMYTEKVIDKLADVVIEANQSSHNVKNIMTEQTKVTEEQAISITELAKSTRIFSQDAEQIATNISSLSDVVTNVSAKSEKVNEQTEHMVAISEKGKGSMQDTSEKMNLVMNSVEKLSETVQEAGSSTAEIKSIIKVIDDIAAQTNLLALNASIEAARAGEYGKGFAVVADEIRKLSENVTGATKNIASLLSGVENVVQQAVNQTKENKEHIQHVQTSVQDTDDVFASMLDVIDDVQSGVKEMVEDNVSASAFAQEITALTQDQLAQAEQIVATADSVTMMTDRQVAINKDALSTIDTMFTRVNQVGRDVILDTGKNTTIDNYFSYRHNPEGVFDYVTPSIQQVLGYTEAEFMQSYEVFLTDHPGNPQAEHHTFESLKGNQQPKYTVEFLAKDKSKVMIEVTELPVYDNQGNVIAVEGLMKKF</sequence>
<gene>
    <name evidence="4" type="ORF">FLK61_25035</name>
</gene>
<dbReference type="Proteomes" id="UP000318138">
    <property type="component" value="Chromosome"/>
</dbReference>
<dbReference type="GO" id="GO:0016020">
    <property type="term" value="C:membrane"/>
    <property type="evidence" value="ECO:0007669"/>
    <property type="project" value="InterPro"/>
</dbReference>
<dbReference type="CDD" id="cd00130">
    <property type="entry name" value="PAS"/>
    <property type="match status" value="1"/>
</dbReference>
<dbReference type="Gene3D" id="3.30.450.20">
    <property type="entry name" value="PAS domain"/>
    <property type="match status" value="1"/>
</dbReference>
<keyword evidence="5" id="KW-1185">Reference proteome</keyword>
<dbReference type="RefSeq" id="WP_176008085.1">
    <property type="nucleotide sequence ID" value="NZ_CP041372.2"/>
</dbReference>
<dbReference type="EMBL" id="CP041372">
    <property type="protein sequence ID" value="QKS70041.1"/>
    <property type="molecule type" value="Genomic_DNA"/>
</dbReference>
<reference evidence="5" key="1">
    <citation type="submission" date="2019-07" db="EMBL/GenBank/DDBJ databases">
        <title>Bacillus alkalisoli sp. nov. isolated from saline soil.</title>
        <authorList>
            <person name="Sun J.-Q."/>
            <person name="Xu L."/>
        </authorList>
    </citation>
    <scope>NUCLEOTIDE SEQUENCE [LARGE SCALE GENOMIC DNA]</scope>
    <source>
        <strain evidence="5">M4U3P1</strain>
    </source>
</reference>
<feature type="domain" description="Methyl-accepting transducer" evidence="3">
    <location>
        <begin position="46"/>
        <end position="296"/>
    </location>
</feature>
<dbReference type="InterPro" id="IPR000014">
    <property type="entry name" value="PAS"/>
</dbReference>
<dbReference type="KEGG" id="psua:FLK61_25035"/>
<dbReference type="SUPFAM" id="SSF55785">
    <property type="entry name" value="PYP-like sensor domain (PAS domain)"/>
    <property type="match status" value="1"/>
</dbReference>
<evidence type="ECO:0000256" key="2">
    <source>
        <dbReference type="PROSITE-ProRule" id="PRU00284"/>
    </source>
</evidence>
<keyword evidence="1 2" id="KW-0807">Transducer</keyword>
<dbReference type="InterPro" id="IPR004089">
    <property type="entry name" value="MCPsignal_dom"/>
</dbReference>
<dbReference type="GO" id="GO:0007165">
    <property type="term" value="P:signal transduction"/>
    <property type="evidence" value="ECO:0007669"/>
    <property type="project" value="UniProtKB-KW"/>
</dbReference>
<evidence type="ECO:0000313" key="5">
    <source>
        <dbReference type="Proteomes" id="UP000318138"/>
    </source>
</evidence>
<evidence type="ECO:0000313" key="4">
    <source>
        <dbReference type="EMBL" id="QKS70041.1"/>
    </source>
</evidence>